<dbReference type="FunFam" id="3.10.129.10:FF:000001">
    <property type="entry name" value="3-hydroxyacyl-[acyl-carrier-protein] dehydratase FabZ"/>
    <property type="match status" value="1"/>
</dbReference>
<evidence type="ECO:0000256" key="18">
    <source>
        <dbReference type="HAMAP-Rule" id="MF_00406"/>
    </source>
</evidence>
<evidence type="ECO:0000256" key="14">
    <source>
        <dbReference type="ARBA" id="ARBA00025049"/>
    </source>
</evidence>
<comment type="similarity">
    <text evidence="18">Belongs to the thioester dehydratase family. FabZ subfamily.</text>
</comment>
<evidence type="ECO:0000256" key="16">
    <source>
        <dbReference type="ARBA" id="ARBA00061355"/>
    </source>
</evidence>
<dbReference type="SUPFAM" id="SSF54637">
    <property type="entry name" value="Thioesterase/thiol ester dehydrase-isomerase"/>
    <property type="match status" value="1"/>
</dbReference>
<dbReference type="PANTHER" id="PTHR33694">
    <property type="entry name" value="UDP-3-O-ACYL-N-ACETYLGLUCOSAMINE DEACETYLASE 1, MITOCHONDRIAL-RELATED"/>
    <property type="match status" value="1"/>
</dbReference>
<dbReference type="InterPro" id="IPR020568">
    <property type="entry name" value="Ribosomal_Su5_D2-typ_SF"/>
</dbReference>
<feature type="active site" description="Proton donor" evidence="17">
    <location>
        <position position="287"/>
    </location>
</feature>
<dbReference type="InterPro" id="IPR015870">
    <property type="entry name" value="UDP-acyl_N-AcGlcN_deAcase_N"/>
</dbReference>
<dbReference type="InterPro" id="IPR013114">
    <property type="entry name" value="FabA_FabZ"/>
</dbReference>
<protein>
    <recommendedName>
        <fullName evidence="17 18">Multifunctional fusion protein</fullName>
    </recommendedName>
    <domain>
        <recommendedName>
            <fullName evidence="18">3-hydroxyacyl-[acyl-carrier-protein] dehydratase FabZ</fullName>
            <ecNumber evidence="18">4.2.1.59</ecNumber>
        </recommendedName>
        <alternativeName>
            <fullName evidence="18">(3R)-hydroxymyristoyl-[acyl-carrier-protein] dehydratase</fullName>
        </alternativeName>
        <alternativeName>
            <fullName evidence="18">Beta-hydroxyacyl-ACP dehydratase</fullName>
            <shortName evidence="18">(3R)-hydroxymyristoyl-ACP dehydrase</shortName>
        </alternativeName>
    </domain>
    <domain>
        <recommendedName>
            <fullName evidence="17">UDP-3-O-acyl-N-acetylglucosamine deacetylase</fullName>
            <shortName evidence="17">UDP-3-O-acyl-GlcNAc deacetylase</shortName>
            <ecNumber evidence="17">3.5.1.108</ecNumber>
        </recommendedName>
        <alternativeName>
            <fullName evidence="17">UDP-3-O-[R-3-hydroxymyristoyl]-N-acetylglucosamine deacetylase</fullName>
        </alternativeName>
    </domain>
</protein>
<evidence type="ECO:0000256" key="5">
    <source>
        <dbReference type="ARBA" id="ARBA00022490"/>
    </source>
</evidence>
<keyword evidence="10 17" id="KW-0862">Zinc</keyword>
<dbReference type="GO" id="GO:0103117">
    <property type="term" value="F:UDP-3-O-acyl-N-acetylglucosamine deacetylase activity"/>
    <property type="evidence" value="ECO:0007669"/>
    <property type="project" value="UniProtKB-UniRule"/>
</dbReference>
<dbReference type="InterPro" id="IPR011334">
    <property type="entry name" value="UDP-acyl_GlcNac_deAcase_C"/>
</dbReference>
<sequence length="462" mass="51280">MVKQKTIKKEISLTGVGLHTGKEVTMTFKPAPINNGFTFVRVDLQGHPIIEADANYVVNTQRGTNLEKLGVKIQTPEHVLAALVGCDLDNVIIELNASELPIMDGSSKYFVEAIEKAEVEEQAAQRNVYVVKEVISFTDEATGSEILVMPSDDYQVTTMVDFGTKVLGTQNATLKSIADFKAEISNSRTFSFLHELESLLEHGLIKGGDLNNAIVYVDKEISEATMENLKKAFGKDKITVKPNGILDNLTLHYPNEAARHKLLDVIGDLALIGVRIQGKIIANKPGHFVNTQFAKKLAKIIKIEQRNHVPVYDLNQEPLMDINKIMSVLPHRPPFLLIDRIIEMSDNHVVGMKNVTMNENFFVGHFPEAPVMPGVLIVEAMAQTGGILVLSTVPDPENYLTYFMKIDNVKFKHKVLPGDTLIFKCELISPIRRGICHMQANAYANGKLVTEAELMAQIARKQ</sequence>
<evidence type="ECO:0000313" key="20">
    <source>
        <dbReference type="Proteomes" id="UP001151079"/>
    </source>
</evidence>
<dbReference type="Gene3D" id="3.30.1700.10">
    <property type="entry name" value="lpxc deacetylase, domain 2"/>
    <property type="match status" value="1"/>
</dbReference>
<dbReference type="InterPro" id="IPR029069">
    <property type="entry name" value="HotDog_dom_sf"/>
</dbReference>
<evidence type="ECO:0000256" key="10">
    <source>
        <dbReference type="ARBA" id="ARBA00022833"/>
    </source>
</evidence>
<dbReference type="HAMAP" id="MF_00406">
    <property type="entry name" value="FabZ"/>
    <property type="match status" value="1"/>
</dbReference>
<dbReference type="GO" id="GO:0046872">
    <property type="term" value="F:metal ion binding"/>
    <property type="evidence" value="ECO:0007669"/>
    <property type="project" value="UniProtKB-KW"/>
</dbReference>
<comment type="cofactor">
    <cofactor evidence="1 17">
        <name>Zn(2+)</name>
        <dbReference type="ChEBI" id="CHEBI:29105"/>
    </cofactor>
</comment>
<dbReference type="Pfam" id="PF07977">
    <property type="entry name" value="FabA"/>
    <property type="match status" value="1"/>
</dbReference>
<comment type="caution">
    <text evidence="19">The sequence shown here is derived from an EMBL/GenBank/DDBJ whole genome shotgun (WGS) entry which is preliminary data.</text>
</comment>
<dbReference type="CDD" id="cd01288">
    <property type="entry name" value="FabZ"/>
    <property type="match status" value="1"/>
</dbReference>
<dbReference type="InterPro" id="IPR010084">
    <property type="entry name" value="FabZ"/>
</dbReference>
<comment type="function">
    <text evidence="2 17">Catalyzes the hydrolysis of UDP-3-O-myristoyl-N-acetylglucosamine to form UDP-3-O-myristoylglucosamine and acetate, the committed step in lipid A biosynthesis.</text>
</comment>
<keyword evidence="8 17" id="KW-0479">Metal-binding</keyword>
<dbReference type="SUPFAM" id="SSF54211">
    <property type="entry name" value="Ribosomal protein S5 domain 2-like"/>
    <property type="match status" value="2"/>
</dbReference>
<evidence type="ECO:0000256" key="8">
    <source>
        <dbReference type="ARBA" id="ARBA00022723"/>
    </source>
</evidence>
<proteinExistence type="inferred from homology"/>
<feature type="active site" evidence="18">
    <location>
        <position position="365"/>
    </location>
</feature>
<reference evidence="19" key="1">
    <citation type="submission" date="2022-10" db="EMBL/GenBank/DDBJ databases">
        <title>Two novel species of Flavobacterium.</title>
        <authorList>
            <person name="Liu Q."/>
            <person name="Xin Y.-H."/>
        </authorList>
    </citation>
    <scope>NUCLEOTIDE SEQUENCE</scope>
    <source>
        <strain evidence="19">LS1R49</strain>
    </source>
</reference>
<comment type="similarity">
    <text evidence="16">In the C-terminal section; belongs to the thioester dehydratase family.</text>
</comment>
<dbReference type="EMBL" id="JAOZEW010000014">
    <property type="protein sequence ID" value="MCV9928802.1"/>
    <property type="molecule type" value="Genomic_DNA"/>
</dbReference>
<dbReference type="InterPro" id="IPR004463">
    <property type="entry name" value="UDP-acyl_GlcNac_deAcase"/>
</dbReference>
<organism evidence="19 20">
    <name type="scientific">Flavobacterium shii</name>
    <dbReference type="NCBI Taxonomy" id="2987687"/>
    <lineage>
        <taxon>Bacteria</taxon>
        <taxon>Pseudomonadati</taxon>
        <taxon>Bacteroidota</taxon>
        <taxon>Flavobacteriia</taxon>
        <taxon>Flavobacteriales</taxon>
        <taxon>Flavobacteriaceae</taxon>
        <taxon>Flavobacterium</taxon>
    </lineage>
</organism>
<dbReference type="Proteomes" id="UP001151079">
    <property type="component" value="Unassembled WGS sequence"/>
</dbReference>
<feature type="binding site" evidence="17">
    <location>
        <position position="78"/>
    </location>
    <ligand>
        <name>Zn(2+)</name>
        <dbReference type="ChEBI" id="CHEBI:29105"/>
    </ligand>
</feature>
<evidence type="ECO:0000256" key="1">
    <source>
        <dbReference type="ARBA" id="ARBA00001947"/>
    </source>
</evidence>
<dbReference type="Gene3D" id="3.10.129.10">
    <property type="entry name" value="Hotdog Thioesterase"/>
    <property type="match status" value="1"/>
</dbReference>
<keyword evidence="5 18" id="KW-0963">Cytoplasm</keyword>
<keyword evidence="20" id="KW-1185">Reference proteome</keyword>
<dbReference type="GO" id="GO:0005737">
    <property type="term" value="C:cytoplasm"/>
    <property type="evidence" value="ECO:0007669"/>
    <property type="project" value="UniProtKB-SubCell"/>
</dbReference>
<keyword evidence="9 17" id="KW-0378">Hydrolase</keyword>
<dbReference type="GO" id="GO:0006633">
    <property type="term" value="P:fatty acid biosynthetic process"/>
    <property type="evidence" value="ECO:0007669"/>
    <property type="project" value="UniProtKB-UniRule"/>
</dbReference>
<feature type="binding site" evidence="17">
    <location>
        <position position="264"/>
    </location>
    <ligand>
        <name>Zn(2+)</name>
        <dbReference type="ChEBI" id="CHEBI:29105"/>
    </ligand>
</feature>
<comment type="function">
    <text evidence="14 18">Involved in unsaturated fatty acids biosynthesis. Catalyzes the dehydration of short chain beta-hydroxyacyl-ACPs and long chain saturated and unsaturated beta-hydroxyacyl-ACPs.</text>
</comment>
<dbReference type="EC" id="3.5.1.108" evidence="17"/>
<gene>
    <name evidence="17" type="primary">lpxC</name>
    <name evidence="18" type="synonym">fabZ</name>
    <name evidence="19" type="ORF">OIU83_14115</name>
</gene>
<evidence type="ECO:0000256" key="13">
    <source>
        <dbReference type="ARBA" id="ARBA00024535"/>
    </source>
</evidence>
<dbReference type="AlphaFoldDB" id="A0A9X2ZHI8"/>
<evidence type="ECO:0000256" key="11">
    <source>
        <dbReference type="ARBA" id="ARBA00023098"/>
    </source>
</evidence>
<dbReference type="NCBIfam" id="TIGR00325">
    <property type="entry name" value="lpxC"/>
    <property type="match status" value="1"/>
</dbReference>
<dbReference type="RefSeq" id="WP_264206933.1">
    <property type="nucleotide sequence ID" value="NZ_JAOZEW010000014.1"/>
</dbReference>
<dbReference type="PANTHER" id="PTHR33694:SF1">
    <property type="entry name" value="UDP-3-O-ACYL-N-ACETYLGLUCOSAMINE DEACETYLASE 1, MITOCHONDRIAL-RELATED"/>
    <property type="match status" value="1"/>
</dbReference>
<dbReference type="NCBIfam" id="TIGR01750">
    <property type="entry name" value="fabZ"/>
    <property type="match status" value="1"/>
</dbReference>
<evidence type="ECO:0000256" key="6">
    <source>
        <dbReference type="ARBA" id="ARBA00022516"/>
    </source>
</evidence>
<name>A0A9X2ZHI8_9FLAO</name>
<comment type="catalytic activity">
    <reaction evidence="13 17">
        <text>a UDP-3-O-[(3R)-3-hydroxyacyl]-N-acetyl-alpha-D-glucosamine + H2O = a UDP-3-O-[(3R)-3-hydroxyacyl]-alpha-D-glucosamine + acetate</text>
        <dbReference type="Rhea" id="RHEA:67816"/>
        <dbReference type="ChEBI" id="CHEBI:15377"/>
        <dbReference type="ChEBI" id="CHEBI:30089"/>
        <dbReference type="ChEBI" id="CHEBI:137740"/>
        <dbReference type="ChEBI" id="CHEBI:173225"/>
        <dbReference type="EC" id="3.5.1.108"/>
    </reaction>
</comment>
<dbReference type="GO" id="GO:0019171">
    <property type="term" value="F:(3R)-hydroxyacyl-[acyl-carrier-protein] dehydratase activity"/>
    <property type="evidence" value="ECO:0007669"/>
    <property type="project" value="UniProtKB-EC"/>
</dbReference>
<dbReference type="EC" id="4.2.1.59" evidence="18"/>
<feature type="binding site" evidence="17">
    <location>
        <position position="260"/>
    </location>
    <ligand>
        <name>Zn(2+)</name>
        <dbReference type="ChEBI" id="CHEBI:29105"/>
    </ligand>
</feature>
<evidence type="ECO:0000256" key="9">
    <source>
        <dbReference type="ARBA" id="ARBA00022801"/>
    </source>
</evidence>
<evidence type="ECO:0000313" key="19">
    <source>
        <dbReference type="EMBL" id="MCV9928802.1"/>
    </source>
</evidence>
<dbReference type="NCBIfam" id="NF000582">
    <property type="entry name" value="PRK00006.1"/>
    <property type="match status" value="1"/>
</dbReference>
<dbReference type="HAMAP" id="MF_00388">
    <property type="entry name" value="LpxC"/>
    <property type="match status" value="1"/>
</dbReference>
<keyword evidence="6 17" id="KW-0444">Lipid biosynthesis</keyword>
<evidence type="ECO:0000256" key="2">
    <source>
        <dbReference type="ARBA" id="ARBA00002923"/>
    </source>
</evidence>
<comment type="subcellular location">
    <subcellularLocation>
        <location evidence="3 18">Cytoplasm</location>
    </subcellularLocation>
</comment>
<keyword evidence="12 18" id="KW-0456">Lyase</keyword>
<evidence type="ECO:0000256" key="12">
    <source>
        <dbReference type="ARBA" id="ARBA00023239"/>
    </source>
</evidence>
<comment type="similarity">
    <text evidence="17">Belongs to the LpxC family.</text>
</comment>
<dbReference type="GO" id="GO:0009245">
    <property type="term" value="P:lipid A biosynthetic process"/>
    <property type="evidence" value="ECO:0007669"/>
    <property type="project" value="UniProtKB-UniRule"/>
</dbReference>
<keyword evidence="11 17" id="KW-0443">Lipid metabolism</keyword>
<comment type="similarity">
    <text evidence="15">In the N-terminal section; belongs to the LpxC family.</text>
</comment>
<evidence type="ECO:0000256" key="7">
    <source>
        <dbReference type="ARBA" id="ARBA00022556"/>
    </source>
</evidence>
<keyword evidence="7 17" id="KW-0441">Lipid A biosynthesis</keyword>
<comment type="catalytic activity">
    <reaction evidence="18">
        <text>a (3R)-hydroxyacyl-[ACP] = a (2E)-enoyl-[ACP] + H2O</text>
        <dbReference type="Rhea" id="RHEA:13097"/>
        <dbReference type="Rhea" id="RHEA-COMP:9925"/>
        <dbReference type="Rhea" id="RHEA-COMP:9945"/>
        <dbReference type="ChEBI" id="CHEBI:15377"/>
        <dbReference type="ChEBI" id="CHEBI:78784"/>
        <dbReference type="ChEBI" id="CHEBI:78827"/>
        <dbReference type="EC" id="4.2.1.59"/>
    </reaction>
</comment>
<evidence type="ECO:0000256" key="15">
    <source>
        <dbReference type="ARBA" id="ARBA00061221"/>
    </source>
</evidence>
<evidence type="ECO:0000256" key="17">
    <source>
        <dbReference type="HAMAP-Rule" id="MF_00388"/>
    </source>
</evidence>
<comment type="pathway">
    <text evidence="4 17">Glycolipid biosynthesis; lipid IV(A) biosynthesis; lipid IV(A) from (3R)-3-hydroxytetradecanoyl-[acyl-carrier-protein] and UDP-N-acetyl-alpha-D-glucosamine: step 2/6.</text>
</comment>
<accession>A0A9X2ZHI8</accession>
<dbReference type="Gene3D" id="3.30.230.20">
    <property type="entry name" value="lpxc deacetylase, domain 1"/>
    <property type="match status" value="1"/>
</dbReference>
<dbReference type="NCBIfam" id="NF009667">
    <property type="entry name" value="PRK13188.1"/>
    <property type="match status" value="1"/>
</dbReference>
<evidence type="ECO:0000256" key="4">
    <source>
        <dbReference type="ARBA" id="ARBA00005002"/>
    </source>
</evidence>
<dbReference type="Pfam" id="PF03331">
    <property type="entry name" value="LpxC"/>
    <property type="match status" value="2"/>
</dbReference>
<dbReference type="GO" id="GO:0016020">
    <property type="term" value="C:membrane"/>
    <property type="evidence" value="ECO:0007669"/>
    <property type="project" value="GOC"/>
</dbReference>
<evidence type="ECO:0000256" key="3">
    <source>
        <dbReference type="ARBA" id="ARBA00004496"/>
    </source>
</evidence>